<evidence type="ECO:0000313" key="2">
    <source>
        <dbReference type="EMBL" id="MBB5072705.1"/>
    </source>
</evidence>
<feature type="domain" description="DUF397" evidence="1">
    <location>
        <begin position="10"/>
        <end position="29"/>
    </location>
</feature>
<evidence type="ECO:0000259" key="1">
    <source>
        <dbReference type="Pfam" id="PF04149"/>
    </source>
</evidence>
<dbReference type="Proteomes" id="UP000580474">
    <property type="component" value="Unassembled WGS sequence"/>
</dbReference>
<comment type="caution">
    <text evidence="2">The sequence shown here is derived from an EMBL/GenBank/DDBJ whole genome shotgun (WGS) entry which is preliminary data.</text>
</comment>
<gene>
    <name evidence="2" type="ORF">BJ969_005793</name>
</gene>
<feature type="domain" description="DUF397" evidence="1">
    <location>
        <begin position="33"/>
        <end position="85"/>
    </location>
</feature>
<evidence type="ECO:0000313" key="3">
    <source>
        <dbReference type="Proteomes" id="UP000580474"/>
    </source>
</evidence>
<accession>A0A840NRX6</accession>
<dbReference type="AlphaFoldDB" id="A0A840NRX6"/>
<organism evidence="2 3">
    <name type="scientific">Saccharopolyspora gloriosae</name>
    <dbReference type="NCBI Taxonomy" id="455344"/>
    <lineage>
        <taxon>Bacteria</taxon>
        <taxon>Bacillati</taxon>
        <taxon>Actinomycetota</taxon>
        <taxon>Actinomycetes</taxon>
        <taxon>Pseudonocardiales</taxon>
        <taxon>Pseudonocardiaceae</taxon>
        <taxon>Saccharopolyspora</taxon>
    </lineage>
</organism>
<dbReference type="RefSeq" id="WP_184484238.1">
    <property type="nucleotide sequence ID" value="NZ_JACHIV010000001.1"/>
</dbReference>
<dbReference type="EMBL" id="JACHIV010000001">
    <property type="protein sequence ID" value="MBB5072705.1"/>
    <property type="molecule type" value="Genomic_DNA"/>
</dbReference>
<name>A0A840NRX6_9PSEU</name>
<proteinExistence type="predicted"/>
<dbReference type="Pfam" id="PF04149">
    <property type="entry name" value="DUF397"/>
    <property type="match status" value="2"/>
</dbReference>
<sequence length="88" mass="9172">MYSVDLSAVTWKKASRSGGGNNGNCIEVACGLATWRKSSRSGGGSGNNCVEVAFAGPAVAVRDSKEPDGPALAFTPGTWRAFLQRLPR</sequence>
<protein>
    <recommendedName>
        <fullName evidence="1">DUF397 domain-containing protein</fullName>
    </recommendedName>
</protein>
<keyword evidence="3" id="KW-1185">Reference proteome</keyword>
<reference evidence="2 3" key="1">
    <citation type="submission" date="2020-08" db="EMBL/GenBank/DDBJ databases">
        <title>Sequencing the genomes of 1000 actinobacteria strains.</title>
        <authorList>
            <person name="Klenk H.-P."/>
        </authorList>
    </citation>
    <scope>NUCLEOTIDE SEQUENCE [LARGE SCALE GENOMIC DNA]</scope>
    <source>
        <strain evidence="2 3">DSM 45582</strain>
    </source>
</reference>
<dbReference type="InterPro" id="IPR007278">
    <property type="entry name" value="DUF397"/>
</dbReference>